<dbReference type="Proteomes" id="UP001177021">
    <property type="component" value="Unassembled WGS sequence"/>
</dbReference>
<evidence type="ECO:0000313" key="1">
    <source>
        <dbReference type="EMBL" id="CAJ2671524.1"/>
    </source>
</evidence>
<sequence>MAWDLWSSSFDQVSYDRNYSEILEWHCDYFGCGRDEIEEDALNVESCVQVLRILLTKADTEIEELEKDLMCLQNELAWTENENWPEICCNALNERINRLDVAVTNLKSGHADGADMQLLLNSEPAETLHEIVKALHKDHCQDTHGQQHLEENIMNPIVNVTEHAPDNGSNNIDSNDIIMEGGEEDSGASDLSKSSEYLIELHGNRSDDPEKTETKELLALSPVRSPDLEVVSSVPYHSDRMILSDTLDDKVTKDEDVRQSQLVTTDTCQILNPFLSKGNGNIPSEAKEENTDLKENVCSDVNRLAIIKGSQLILVESGQSLNPILSKENKNIPSETKEVNITVKEENVCSDDHRLAIIKGSQLIAKNTGQILNPFSSKGSGNIPSEAKIVQEKNTNLNGNVCSNTLEIIKTMEMCSRFGTGQQEETENSDLATKLCHFAPKTARRVCWKESKVAPDEDLESMNVPLQIVYPQKLGFGDTESSAFKENNGNNALQVIKFETATLSAENSVSISLPGMQMKNVLCTRLQLTDEEKPQAQDTKSKVAVNFSKPSKRFTLKSKAQGKKKPEFEACSAKELFPLEVFTSTSKNVTTKRQRKPKNEFMKAVQMGQYEIDDYAIVFSDSSDDVSTKRQRISKNKSMNSKITKKAVQMGQYEFDDYTTIVLSDSDDDVSTKRQRKPNSCTAGTTLNELTNSKVTKRSVQLGQHETAGNAIVPYDRKFSELQKKRRVSELSITSEVQNSIVNYLDTANSDNGKSLALGDHHNESSALLPITSTETMETLMQKTLPALKGIAKTLNMKGLSKLRKADLVKELLKRLSSC</sequence>
<protein>
    <submittedName>
        <fullName evidence="1">Uncharacterized protein</fullName>
    </submittedName>
</protein>
<gene>
    <name evidence="1" type="ORF">MILVUS5_LOCUS35339</name>
</gene>
<keyword evidence="2" id="KW-1185">Reference proteome</keyword>
<reference evidence="1" key="1">
    <citation type="submission" date="2023-10" db="EMBL/GenBank/DDBJ databases">
        <authorList>
            <person name="Rodriguez Cubillos JULIANA M."/>
            <person name="De Vega J."/>
        </authorList>
    </citation>
    <scope>NUCLEOTIDE SEQUENCE</scope>
</reference>
<proteinExistence type="predicted"/>
<organism evidence="1 2">
    <name type="scientific">Trifolium pratense</name>
    <name type="common">Red clover</name>
    <dbReference type="NCBI Taxonomy" id="57577"/>
    <lineage>
        <taxon>Eukaryota</taxon>
        <taxon>Viridiplantae</taxon>
        <taxon>Streptophyta</taxon>
        <taxon>Embryophyta</taxon>
        <taxon>Tracheophyta</taxon>
        <taxon>Spermatophyta</taxon>
        <taxon>Magnoliopsida</taxon>
        <taxon>eudicotyledons</taxon>
        <taxon>Gunneridae</taxon>
        <taxon>Pentapetalae</taxon>
        <taxon>rosids</taxon>
        <taxon>fabids</taxon>
        <taxon>Fabales</taxon>
        <taxon>Fabaceae</taxon>
        <taxon>Papilionoideae</taxon>
        <taxon>50 kb inversion clade</taxon>
        <taxon>NPAAA clade</taxon>
        <taxon>Hologalegina</taxon>
        <taxon>IRL clade</taxon>
        <taxon>Trifolieae</taxon>
        <taxon>Trifolium</taxon>
    </lineage>
</organism>
<name>A0ACB0LPW5_TRIPR</name>
<comment type="caution">
    <text evidence="1">The sequence shown here is derived from an EMBL/GenBank/DDBJ whole genome shotgun (WGS) entry which is preliminary data.</text>
</comment>
<dbReference type="EMBL" id="CASHSV030000615">
    <property type="protein sequence ID" value="CAJ2671524.1"/>
    <property type="molecule type" value="Genomic_DNA"/>
</dbReference>
<evidence type="ECO:0000313" key="2">
    <source>
        <dbReference type="Proteomes" id="UP001177021"/>
    </source>
</evidence>
<accession>A0ACB0LPW5</accession>